<dbReference type="EMBL" id="MU864391">
    <property type="protein sequence ID" value="KAK4188224.1"/>
    <property type="molecule type" value="Genomic_DNA"/>
</dbReference>
<name>A0AAN6WU50_9PEZI</name>
<evidence type="ECO:0000313" key="1">
    <source>
        <dbReference type="EMBL" id="KAK4188224.1"/>
    </source>
</evidence>
<protein>
    <submittedName>
        <fullName evidence="1">Uncharacterized protein</fullName>
    </submittedName>
</protein>
<dbReference type="Proteomes" id="UP001302126">
    <property type="component" value="Unassembled WGS sequence"/>
</dbReference>
<gene>
    <name evidence="1" type="ORF">QBC35DRAFT_210326</name>
</gene>
<organism evidence="1 2">
    <name type="scientific">Podospora australis</name>
    <dbReference type="NCBI Taxonomy" id="1536484"/>
    <lineage>
        <taxon>Eukaryota</taxon>
        <taxon>Fungi</taxon>
        <taxon>Dikarya</taxon>
        <taxon>Ascomycota</taxon>
        <taxon>Pezizomycotina</taxon>
        <taxon>Sordariomycetes</taxon>
        <taxon>Sordariomycetidae</taxon>
        <taxon>Sordariales</taxon>
        <taxon>Podosporaceae</taxon>
        <taxon>Podospora</taxon>
    </lineage>
</organism>
<proteinExistence type="predicted"/>
<sequence length="347" mass="40999">MRRRCFISNIWLDRDALLGRCLKTALGSVFVDSWAVERSSWLYFRKKIAGKKVDRATIEAFLDIYTVLRTLTPDSILQKHTTTQRLINISYYYWLVVHPLLKRCPSLFLSNLDPSIEAQELSRTETTRLLRALYRFQLYCNLFGYPYAERRVREQLPRWQFEERLAVFFCIYPPWEIEEILCVYHLIAKKYESVLDIIQWDFHDDNPKYKDGKQRGPGVYRGPFDFSVSLTRDGVKEGTASRGLHLFLKTLRTNDHDKLVKKMGKYMMHGIDFIEMVTDSFCQGNRREACITEADLLEARQERLIDFGTYIPETLKTWGYALWDRNRVVSAKGGRRDMLSALLEKRR</sequence>
<reference evidence="1" key="2">
    <citation type="submission" date="2023-05" db="EMBL/GenBank/DDBJ databases">
        <authorList>
            <consortium name="Lawrence Berkeley National Laboratory"/>
            <person name="Steindorff A."/>
            <person name="Hensen N."/>
            <person name="Bonometti L."/>
            <person name="Westerberg I."/>
            <person name="Brannstrom I.O."/>
            <person name="Guillou S."/>
            <person name="Cros-Aarteil S."/>
            <person name="Calhoun S."/>
            <person name="Haridas S."/>
            <person name="Kuo A."/>
            <person name="Mondo S."/>
            <person name="Pangilinan J."/>
            <person name="Riley R."/>
            <person name="Labutti K."/>
            <person name="Andreopoulos B."/>
            <person name="Lipzen A."/>
            <person name="Chen C."/>
            <person name="Yanf M."/>
            <person name="Daum C."/>
            <person name="Ng V."/>
            <person name="Clum A."/>
            <person name="Ohm R."/>
            <person name="Martin F."/>
            <person name="Silar P."/>
            <person name="Natvig D."/>
            <person name="Lalanne C."/>
            <person name="Gautier V."/>
            <person name="Ament-Velasquez S.L."/>
            <person name="Kruys A."/>
            <person name="Hutchinson M.I."/>
            <person name="Powell A.J."/>
            <person name="Barry K."/>
            <person name="Miller A.N."/>
            <person name="Grigoriev I.V."/>
            <person name="Debuchy R."/>
            <person name="Gladieux P."/>
            <person name="Thoren M.H."/>
            <person name="Johannesson H."/>
        </authorList>
    </citation>
    <scope>NUCLEOTIDE SEQUENCE</scope>
    <source>
        <strain evidence="1">PSN309</strain>
    </source>
</reference>
<comment type="caution">
    <text evidence="1">The sequence shown here is derived from an EMBL/GenBank/DDBJ whole genome shotgun (WGS) entry which is preliminary data.</text>
</comment>
<keyword evidence="2" id="KW-1185">Reference proteome</keyword>
<dbReference type="AlphaFoldDB" id="A0AAN6WU50"/>
<evidence type="ECO:0000313" key="2">
    <source>
        <dbReference type="Proteomes" id="UP001302126"/>
    </source>
</evidence>
<accession>A0AAN6WU50</accession>
<reference evidence="1" key="1">
    <citation type="journal article" date="2023" name="Mol. Phylogenet. Evol.">
        <title>Genome-scale phylogeny and comparative genomics of the fungal order Sordariales.</title>
        <authorList>
            <person name="Hensen N."/>
            <person name="Bonometti L."/>
            <person name="Westerberg I."/>
            <person name="Brannstrom I.O."/>
            <person name="Guillou S."/>
            <person name="Cros-Aarteil S."/>
            <person name="Calhoun S."/>
            <person name="Haridas S."/>
            <person name="Kuo A."/>
            <person name="Mondo S."/>
            <person name="Pangilinan J."/>
            <person name="Riley R."/>
            <person name="LaButti K."/>
            <person name="Andreopoulos B."/>
            <person name="Lipzen A."/>
            <person name="Chen C."/>
            <person name="Yan M."/>
            <person name="Daum C."/>
            <person name="Ng V."/>
            <person name="Clum A."/>
            <person name="Steindorff A."/>
            <person name="Ohm R.A."/>
            <person name="Martin F."/>
            <person name="Silar P."/>
            <person name="Natvig D.O."/>
            <person name="Lalanne C."/>
            <person name="Gautier V."/>
            <person name="Ament-Velasquez S.L."/>
            <person name="Kruys A."/>
            <person name="Hutchinson M.I."/>
            <person name="Powell A.J."/>
            <person name="Barry K."/>
            <person name="Miller A.N."/>
            <person name="Grigoriev I.V."/>
            <person name="Debuchy R."/>
            <person name="Gladieux P."/>
            <person name="Hiltunen Thoren M."/>
            <person name="Johannesson H."/>
        </authorList>
    </citation>
    <scope>NUCLEOTIDE SEQUENCE</scope>
    <source>
        <strain evidence="1">PSN309</strain>
    </source>
</reference>